<keyword evidence="3 6" id="KW-0815">Transposition</keyword>
<evidence type="ECO:0000256" key="3">
    <source>
        <dbReference type="ARBA" id="ARBA00022578"/>
    </source>
</evidence>
<comment type="function">
    <text evidence="1 6">Required for the transposition of the insertion element.</text>
</comment>
<name>A0A368YBL0_9RHOB</name>
<dbReference type="RefSeq" id="WP_114351016.1">
    <property type="nucleotide sequence ID" value="NZ_QPJL01000065.1"/>
</dbReference>
<proteinExistence type="inferred from homology"/>
<keyword evidence="4 6" id="KW-0238">DNA-binding</keyword>
<evidence type="ECO:0000313" key="8">
    <source>
        <dbReference type="Proteomes" id="UP000253345"/>
    </source>
</evidence>
<dbReference type="Pfam" id="PF00872">
    <property type="entry name" value="Transposase_mut"/>
    <property type="match status" value="1"/>
</dbReference>
<dbReference type="GO" id="GO:0006313">
    <property type="term" value="P:DNA transposition"/>
    <property type="evidence" value="ECO:0007669"/>
    <property type="project" value="UniProtKB-UniRule"/>
</dbReference>
<comment type="caution">
    <text evidence="7">The sequence shown here is derived from an EMBL/GenBank/DDBJ whole genome shotgun (WGS) entry which is preliminary data.</text>
</comment>
<gene>
    <name evidence="7" type="ORF">DFP89_1652</name>
</gene>
<dbReference type="EMBL" id="QPJL01000065">
    <property type="protein sequence ID" value="RCW77633.1"/>
    <property type="molecule type" value="Genomic_DNA"/>
</dbReference>
<evidence type="ECO:0000256" key="1">
    <source>
        <dbReference type="ARBA" id="ARBA00002190"/>
    </source>
</evidence>
<accession>A0A368YBL0</accession>
<dbReference type="OrthoDB" id="165209at2"/>
<dbReference type="Proteomes" id="UP000253345">
    <property type="component" value="Unassembled WGS sequence"/>
</dbReference>
<dbReference type="AlphaFoldDB" id="A0A368YBL0"/>
<dbReference type="PANTHER" id="PTHR33217:SF9">
    <property type="entry name" value="MUTATOR FAMILY TRANSPOSASE"/>
    <property type="match status" value="1"/>
</dbReference>
<comment type="similarity">
    <text evidence="2 6">Belongs to the transposase mutator family.</text>
</comment>
<dbReference type="GO" id="GO:0004803">
    <property type="term" value="F:transposase activity"/>
    <property type="evidence" value="ECO:0007669"/>
    <property type="project" value="UniProtKB-UniRule"/>
</dbReference>
<keyword evidence="8" id="KW-1185">Reference proteome</keyword>
<evidence type="ECO:0000256" key="4">
    <source>
        <dbReference type="ARBA" id="ARBA00023125"/>
    </source>
</evidence>
<organism evidence="7 8">
    <name type="scientific">Paracoccus lutimaris</name>
    <dbReference type="NCBI Taxonomy" id="1490030"/>
    <lineage>
        <taxon>Bacteria</taxon>
        <taxon>Pseudomonadati</taxon>
        <taxon>Pseudomonadota</taxon>
        <taxon>Alphaproteobacteria</taxon>
        <taxon>Rhodobacterales</taxon>
        <taxon>Paracoccaceae</taxon>
        <taxon>Paracoccus</taxon>
    </lineage>
</organism>
<keyword evidence="5 6" id="KW-0233">DNA recombination</keyword>
<keyword evidence="6" id="KW-0814">Transposable element</keyword>
<evidence type="ECO:0000256" key="2">
    <source>
        <dbReference type="ARBA" id="ARBA00010961"/>
    </source>
</evidence>
<dbReference type="InterPro" id="IPR001207">
    <property type="entry name" value="Transposase_mutator"/>
</dbReference>
<sequence length="416" mass="47336">MPENTIAKLPDPSGFSTDPFTDIIRDGARKLIEQAIQAELAVLMAAFSAEKLENGTSRLVRHGYLPEREVMTGIGPVPVKVPRVRDRKPGEDKITFTPSILPRYLRKAKSVEELLPWLYLKGVSTGDFSEALAALLGPNADGLSAKTITRLKADWWNDYEAWQKRDLSHRRFLYIWADGVYFKPRMAEEKQCVLVIVGADEYGRKELLAMIDGFRESAESWRELLLDLKRRGLKQDPNLAIGDGALGFWTALREVFATTREQRCWVHKTMNVLNALPKSLQDKAKSHLHDIWQAETKAEAGAAFDFFVETYGVKYDKAVAKLVKDREALLTFYDYPAEHWKHIRTSNPIESTFATVRHRTKRTKGCLSRRTGLAMAFKLMMSAQGKWRKLDGQNRLPEIIQGIEFRDGLRQLQAAA</sequence>
<dbReference type="NCBIfam" id="NF033543">
    <property type="entry name" value="transpos_IS256"/>
    <property type="match status" value="1"/>
</dbReference>
<dbReference type="GO" id="GO:0003677">
    <property type="term" value="F:DNA binding"/>
    <property type="evidence" value="ECO:0007669"/>
    <property type="project" value="UniProtKB-UniRule"/>
</dbReference>
<reference evidence="7 8" key="1">
    <citation type="submission" date="2018-07" db="EMBL/GenBank/DDBJ databases">
        <title>Genomic Encyclopedia of Type Strains, Phase III (KMG-III): the genomes of soil and plant-associated and newly described type strains.</title>
        <authorList>
            <person name="Whitman W."/>
        </authorList>
    </citation>
    <scope>NUCLEOTIDE SEQUENCE [LARGE SCALE GENOMIC DNA]</scope>
    <source>
        <strain evidence="7 8">CECT 8525</strain>
    </source>
</reference>
<dbReference type="PANTHER" id="PTHR33217">
    <property type="entry name" value="TRANSPOSASE FOR INSERTION SEQUENCE ELEMENT IS1081"/>
    <property type="match status" value="1"/>
</dbReference>
<protein>
    <recommendedName>
        <fullName evidence="6">Mutator family transposase</fullName>
    </recommendedName>
</protein>
<evidence type="ECO:0000256" key="5">
    <source>
        <dbReference type="ARBA" id="ARBA00023172"/>
    </source>
</evidence>
<evidence type="ECO:0000313" key="7">
    <source>
        <dbReference type="EMBL" id="RCW77633.1"/>
    </source>
</evidence>
<evidence type="ECO:0000256" key="6">
    <source>
        <dbReference type="RuleBase" id="RU365089"/>
    </source>
</evidence>